<dbReference type="Proteomes" id="UP000037069">
    <property type="component" value="Unassembled WGS sequence"/>
</dbReference>
<protein>
    <submittedName>
        <fullName evidence="2">Uncharacterized protein</fullName>
    </submittedName>
</protein>
<evidence type="ECO:0000256" key="1">
    <source>
        <dbReference type="SAM" id="Coils"/>
    </source>
</evidence>
<evidence type="ECO:0000313" key="2">
    <source>
        <dbReference type="EMBL" id="KNC28840.1"/>
    </source>
</evidence>
<organism evidence="2 3">
    <name type="scientific">Lucilia cuprina</name>
    <name type="common">Green bottle fly</name>
    <name type="synonym">Australian sheep blowfly</name>
    <dbReference type="NCBI Taxonomy" id="7375"/>
    <lineage>
        <taxon>Eukaryota</taxon>
        <taxon>Metazoa</taxon>
        <taxon>Ecdysozoa</taxon>
        <taxon>Arthropoda</taxon>
        <taxon>Hexapoda</taxon>
        <taxon>Insecta</taxon>
        <taxon>Pterygota</taxon>
        <taxon>Neoptera</taxon>
        <taxon>Endopterygota</taxon>
        <taxon>Diptera</taxon>
        <taxon>Brachycera</taxon>
        <taxon>Muscomorpha</taxon>
        <taxon>Oestroidea</taxon>
        <taxon>Calliphoridae</taxon>
        <taxon>Luciliinae</taxon>
        <taxon>Lucilia</taxon>
    </lineage>
</organism>
<dbReference type="AlphaFoldDB" id="A0A0L0C9C9"/>
<dbReference type="GO" id="GO:0005682">
    <property type="term" value="C:U5 snRNP"/>
    <property type="evidence" value="ECO:0007669"/>
    <property type="project" value="TreeGrafter"/>
</dbReference>
<evidence type="ECO:0000313" key="3">
    <source>
        <dbReference type="Proteomes" id="UP000037069"/>
    </source>
</evidence>
<feature type="non-terminal residue" evidence="2">
    <location>
        <position position="249"/>
    </location>
</feature>
<sequence>ELRDQHTHLVPVLHVDIHERIQDAYLDQYLWYEAMKTKVLPKWVENGDKAQLKAEKEKMLECARKMNEIKEQESSLNEEERVITKANHIDTEPDMDVEPDTDVEMVDIPLLDPFVSPLEMFSSYRFILNGDPFNIKYNGMFIPNLTQRSLCSSEISGAVCTDPKCLMVHFKEFEMDNQTILKLMCCRDFDNVEYKEFLINELDKIKIDSPALTVNQLAGIIARLRQEFFGGFLKESPPSAQKPDPYPQA</sequence>
<reference evidence="2 3" key="1">
    <citation type="journal article" date="2015" name="Nat. Commun.">
        <title>Lucilia cuprina genome unlocks parasitic fly biology to underpin future interventions.</title>
        <authorList>
            <person name="Anstead C.A."/>
            <person name="Korhonen P.K."/>
            <person name="Young N.D."/>
            <person name="Hall R.S."/>
            <person name="Jex A.R."/>
            <person name="Murali S.C."/>
            <person name="Hughes D.S."/>
            <person name="Lee S.F."/>
            <person name="Perry T."/>
            <person name="Stroehlein A.J."/>
            <person name="Ansell B.R."/>
            <person name="Breugelmans B."/>
            <person name="Hofmann A."/>
            <person name="Qu J."/>
            <person name="Dugan S."/>
            <person name="Lee S.L."/>
            <person name="Chao H."/>
            <person name="Dinh H."/>
            <person name="Han Y."/>
            <person name="Doddapaneni H.V."/>
            <person name="Worley K.C."/>
            <person name="Muzny D.M."/>
            <person name="Ioannidis P."/>
            <person name="Waterhouse R.M."/>
            <person name="Zdobnov E.M."/>
            <person name="James P.J."/>
            <person name="Bagnall N.H."/>
            <person name="Kotze A.C."/>
            <person name="Gibbs R.A."/>
            <person name="Richards S."/>
            <person name="Batterham P."/>
            <person name="Gasser R.B."/>
        </authorList>
    </citation>
    <scope>NUCLEOTIDE SEQUENCE [LARGE SCALE GENOMIC DNA]</scope>
    <source>
        <strain evidence="2 3">LS</strain>
        <tissue evidence="2">Full body</tissue>
    </source>
</reference>
<dbReference type="GO" id="GO:0097157">
    <property type="term" value="F:pre-mRNA intronic binding"/>
    <property type="evidence" value="ECO:0007669"/>
    <property type="project" value="TreeGrafter"/>
</dbReference>
<dbReference type="EMBL" id="JRES01000740">
    <property type="protein sequence ID" value="KNC28840.1"/>
    <property type="molecule type" value="Genomic_DNA"/>
</dbReference>
<gene>
    <name evidence="2" type="ORF">FF38_02809</name>
</gene>
<feature type="non-terminal residue" evidence="2">
    <location>
        <position position="1"/>
    </location>
</feature>
<dbReference type="GO" id="GO:0071013">
    <property type="term" value="C:catalytic step 2 spliceosome"/>
    <property type="evidence" value="ECO:0007669"/>
    <property type="project" value="TreeGrafter"/>
</dbReference>
<dbReference type="GO" id="GO:0017070">
    <property type="term" value="F:U6 snRNA binding"/>
    <property type="evidence" value="ECO:0007669"/>
    <property type="project" value="TreeGrafter"/>
</dbReference>
<dbReference type="InterPro" id="IPR027652">
    <property type="entry name" value="PRP8"/>
</dbReference>
<dbReference type="GO" id="GO:0030620">
    <property type="term" value="F:U2 snRNA binding"/>
    <property type="evidence" value="ECO:0007669"/>
    <property type="project" value="TreeGrafter"/>
</dbReference>
<dbReference type="STRING" id="7375.A0A0L0C9C9"/>
<keyword evidence="3" id="KW-1185">Reference proteome</keyword>
<accession>A0A0L0C9C9</accession>
<name>A0A0L0C9C9_LUCCU</name>
<dbReference type="GO" id="GO:0030623">
    <property type="term" value="F:U5 snRNA binding"/>
    <property type="evidence" value="ECO:0007669"/>
    <property type="project" value="TreeGrafter"/>
</dbReference>
<feature type="coiled-coil region" evidence="1">
    <location>
        <begin position="52"/>
        <end position="82"/>
    </location>
</feature>
<proteinExistence type="predicted"/>
<dbReference type="PANTHER" id="PTHR11140">
    <property type="entry name" value="PRE-MRNA SPLICING FACTOR PRP8"/>
    <property type="match status" value="1"/>
</dbReference>
<keyword evidence="1" id="KW-0175">Coiled coil</keyword>
<comment type="caution">
    <text evidence="2">The sequence shown here is derived from an EMBL/GenBank/DDBJ whole genome shotgun (WGS) entry which is preliminary data.</text>
</comment>
<dbReference type="GO" id="GO:0000244">
    <property type="term" value="P:spliceosomal tri-snRNP complex assembly"/>
    <property type="evidence" value="ECO:0007669"/>
    <property type="project" value="TreeGrafter"/>
</dbReference>
<dbReference type="PANTHER" id="PTHR11140:SF0">
    <property type="entry name" value="PRE-MRNA-PROCESSING-SPLICING FACTOR 8"/>
    <property type="match status" value="1"/>
</dbReference>
<dbReference type="GO" id="GO:0030619">
    <property type="term" value="F:U1 snRNA binding"/>
    <property type="evidence" value="ECO:0007669"/>
    <property type="project" value="TreeGrafter"/>
</dbReference>